<dbReference type="SUPFAM" id="SSF56784">
    <property type="entry name" value="HAD-like"/>
    <property type="match status" value="1"/>
</dbReference>
<dbReference type="InterPro" id="IPR023214">
    <property type="entry name" value="HAD_sf"/>
</dbReference>
<feature type="domain" description="Polynucleotide kinase PNKP phosphatase" evidence="1">
    <location>
        <begin position="7"/>
        <end position="155"/>
    </location>
</feature>
<accession>A0A0F9KH59</accession>
<reference evidence="2" key="1">
    <citation type="journal article" date="2015" name="Nature">
        <title>Complex archaea that bridge the gap between prokaryotes and eukaryotes.</title>
        <authorList>
            <person name="Spang A."/>
            <person name="Saw J.H."/>
            <person name="Jorgensen S.L."/>
            <person name="Zaremba-Niedzwiedzka K."/>
            <person name="Martijn J."/>
            <person name="Lind A.E."/>
            <person name="van Eijk R."/>
            <person name="Schleper C."/>
            <person name="Guy L."/>
            <person name="Ettema T.J."/>
        </authorList>
    </citation>
    <scope>NUCLEOTIDE SEQUENCE</scope>
</reference>
<proteinExistence type="predicted"/>
<evidence type="ECO:0000259" key="1">
    <source>
        <dbReference type="Pfam" id="PF25109"/>
    </source>
</evidence>
<dbReference type="AlphaFoldDB" id="A0A0F9KH59"/>
<dbReference type="EMBL" id="LAZR01015103">
    <property type="protein sequence ID" value="KKM14630.1"/>
    <property type="molecule type" value="Genomic_DNA"/>
</dbReference>
<dbReference type="InterPro" id="IPR036412">
    <property type="entry name" value="HAD-like_sf"/>
</dbReference>
<comment type="caution">
    <text evidence="2">The sequence shown here is derived from an EMBL/GenBank/DDBJ whole genome shotgun (WGS) entry which is preliminary data.</text>
</comment>
<name>A0A0F9KH59_9ZZZZ</name>
<sequence length="155" mass="18901">MTDKPLYIFDIDGTLANIEHRLHFIKSEKQDWESFNKECFYDQPYKDICFLAMSLMMSSDVYFFTGRMDKPEDEVRINTWKWLERNLNSYIDEERLVMRANSDYRPDDIVKEEMYKNMLQEDKDRLICVFDDRQRVVDMWRSIGVRCLQVKEGDY</sequence>
<gene>
    <name evidence="2" type="ORF">LCGC14_1704170</name>
</gene>
<protein>
    <recommendedName>
        <fullName evidence="1">Polynucleotide kinase PNKP phosphatase domain-containing protein</fullName>
    </recommendedName>
</protein>
<dbReference type="InterPro" id="IPR056782">
    <property type="entry name" value="HAD_PNKP"/>
</dbReference>
<organism evidence="2">
    <name type="scientific">marine sediment metagenome</name>
    <dbReference type="NCBI Taxonomy" id="412755"/>
    <lineage>
        <taxon>unclassified sequences</taxon>
        <taxon>metagenomes</taxon>
        <taxon>ecological metagenomes</taxon>
    </lineage>
</organism>
<dbReference type="Gene3D" id="3.40.50.1000">
    <property type="entry name" value="HAD superfamily/HAD-like"/>
    <property type="match status" value="1"/>
</dbReference>
<dbReference type="Pfam" id="PF25109">
    <property type="entry name" value="HAD_PNKP"/>
    <property type="match status" value="1"/>
</dbReference>
<evidence type="ECO:0000313" key="2">
    <source>
        <dbReference type="EMBL" id="KKM14630.1"/>
    </source>
</evidence>